<keyword evidence="2" id="KW-1185">Reference proteome</keyword>
<evidence type="ECO:0000313" key="1">
    <source>
        <dbReference type="EMBL" id="URD74804.1"/>
    </source>
</evidence>
<accession>A0A9E7JBD2</accession>
<dbReference type="EMBL" id="CP097502">
    <property type="protein sequence ID" value="URD74804.1"/>
    <property type="molecule type" value="Genomic_DNA"/>
</dbReference>
<dbReference type="AlphaFoldDB" id="A0A9E7JBD2"/>
<gene>
    <name evidence="1" type="ORF">MUK42_36290</name>
</gene>
<proteinExistence type="predicted"/>
<organism evidence="1 2">
    <name type="scientific">Musa troglodytarum</name>
    <name type="common">fe'i banana</name>
    <dbReference type="NCBI Taxonomy" id="320322"/>
    <lineage>
        <taxon>Eukaryota</taxon>
        <taxon>Viridiplantae</taxon>
        <taxon>Streptophyta</taxon>
        <taxon>Embryophyta</taxon>
        <taxon>Tracheophyta</taxon>
        <taxon>Spermatophyta</taxon>
        <taxon>Magnoliopsida</taxon>
        <taxon>Liliopsida</taxon>
        <taxon>Zingiberales</taxon>
        <taxon>Musaceae</taxon>
        <taxon>Musa</taxon>
    </lineage>
</organism>
<protein>
    <submittedName>
        <fullName evidence="1">Uncharacterized protein</fullName>
    </submittedName>
</protein>
<evidence type="ECO:0000313" key="2">
    <source>
        <dbReference type="Proteomes" id="UP001055439"/>
    </source>
</evidence>
<reference evidence="1" key="1">
    <citation type="submission" date="2022-05" db="EMBL/GenBank/DDBJ databases">
        <title>The Musa troglodytarum L. genome provides insights into the mechanism of non-climacteric behaviour and enrichment of carotenoids.</title>
        <authorList>
            <person name="Wang J."/>
        </authorList>
    </citation>
    <scope>NUCLEOTIDE SEQUENCE</scope>
    <source>
        <tissue evidence="1">Leaf</tissue>
    </source>
</reference>
<dbReference type="Proteomes" id="UP001055439">
    <property type="component" value="Chromosome 1"/>
</dbReference>
<sequence>MINNLQFASLTFLTLRHIEAADEIAHIIANSSNHIFLQSDDLLLNQLRKHD</sequence>
<name>A0A9E7JBD2_9LILI</name>